<dbReference type="PANTHER" id="PTHR30126:SF40">
    <property type="entry name" value="HTH-TYPE TRANSCRIPTIONAL REGULATOR GLTR"/>
    <property type="match status" value="1"/>
</dbReference>
<keyword evidence="3" id="KW-0238">DNA-binding</keyword>
<dbReference type="RefSeq" id="WP_025729469.1">
    <property type="nucleotide sequence ID" value="NZ_JAMAUG010000017.1"/>
</dbReference>
<dbReference type="InterPro" id="IPR036388">
    <property type="entry name" value="WH-like_DNA-bd_sf"/>
</dbReference>
<dbReference type="OrthoDB" id="9785745at2"/>
<name>A0A0A6VGW4_9BACI</name>
<comment type="similarity">
    <text evidence="1">Belongs to the LysR transcriptional regulatory family.</text>
</comment>
<keyword evidence="4" id="KW-0804">Transcription</keyword>
<dbReference type="SUPFAM" id="SSF46785">
    <property type="entry name" value="Winged helix' DNA-binding domain"/>
    <property type="match status" value="1"/>
</dbReference>
<evidence type="ECO:0000313" key="7">
    <source>
        <dbReference type="Proteomes" id="UP000030588"/>
    </source>
</evidence>
<evidence type="ECO:0000256" key="3">
    <source>
        <dbReference type="ARBA" id="ARBA00023125"/>
    </source>
</evidence>
<dbReference type="Gene3D" id="1.10.10.10">
    <property type="entry name" value="Winged helix-like DNA-binding domain superfamily/Winged helix DNA-binding domain"/>
    <property type="match status" value="1"/>
</dbReference>
<dbReference type="Pfam" id="PF00126">
    <property type="entry name" value="HTH_1"/>
    <property type="match status" value="1"/>
</dbReference>
<proteinExistence type="inferred from homology"/>
<dbReference type="SUPFAM" id="SSF53850">
    <property type="entry name" value="Periplasmic binding protein-like II"/>
    <property type="match status" value="1"/>
</dbReference>
<dbReference type="CDD" id="cd05466">
    <property type="entry name" value="PBP2_LTTR_substrate"/>
    <property type="match status" value="1"/>
</dbReference>
<dbReference type="Proteomes" id="UP000030588">
    <property type="component" value="Unassembled WGS sequence"/>
</dbReference>
<evidence type="ECO:0000256" key="4">
    <source>
        <dbReference type="ARBA" id="ARBA00023163"/>
    </source>
</evidence>
<evidence type="ECO:0000259" key="5">
    <source>
        <dbReference type="PROSITE" id="PS50931"/>
    </source>
</evidence>
<dbReference type="Gene3D" id="3.40.190.290">
    <property type="match status" value="1"/>
</dbReference>
<dbReference type="InterPro" id="IPR036390">
    <property type="entry name" value="WH_DNA-bd_sf"/>
</dbReference>
<dbReference type="GO" id="GO:0000976">
    <property type="term" value="F:transcription cis-regulatory region binding"/>
    <property type="evidence" value="ECO:0007669"/>
    <property type="project" value="TreeGrafter"/>
</dbReference>
<dbReference type="PRINTS" id="PR00039">
    <property type="entry name" value="HTHLYSR"/>
</dbReference>
<dbReference type="PANTHER" id="PTHR30126">
    <property type="entry name" value="HTH-TYPE TRANSCRIPTIONAL REGULATOR"/>
    <property type="match status" value="1"/>
</dbReference>
<dbReference type="Pfam" id="PF03466">
    <property type="entry name" value="LysR_substrate"/>
    <property type="match status" value="1"/>
</dbReference>
<accession>A0A0A6VGW4</accession>
<dbReference type="FunFam" id="1.10.10.10:FF:000001">
    <property type="entry name" value="LysR family transcriptional regulator"/>
    <property type="match status" value="1"/>
</dbReference>
<feature type="domain" description="HTH lysR-type" evidence="5">
    <location>
        <begin position="1"/>
        <end position="58"/>
    </location>
</feature>
<organism evidence="6 7">
    <name type="scientific">Heyndrickxia ginsengihumi</name>
    <dbReference type="NCBI Taxonomy" id="363870"/>
    <lineage>
        <taxon>Bacteria</taxon>
        <taxon>Bacillati</taxon>
        <taxon>Bacillota</taxon>
        <taxon>Bacilli</taxon>
        <taxon>Bacillales</taxon>
        <taxon>Bacillaceae</taxon>
        <taxon>Heyndrickxia</taxon>
    </lineage>
</organism>
<reference evidence="6 7" key="1">
    <citation type="submission" date="2014-10" db="EMBL/GenBank/DDBJ databases">
        <title>Draft genome of phytase producing Bacillus ginsengihumi strain M2.11.</title>
        <authorList>
            <person name="Toymentseva A."/>
            <person name="Boulygina E.A."/>
            <person name="Kazakov S.V."/>
            <person name="Kayumov I."/>
            <person name="Suleimanova A.D."/>
            <person name="Mardanova A.M."/>
            <person name="Maria S.N."/>
            <person name="Sergey M.Y."/>
            <person name="Sharipova M.R."/>
        </authorList>
    </citation>
    <scope>NUCLEOTIDE SEQUENCE [LARGE SCALE GENOMIC DNA]</scope>
    <source>
        <strain evidence="6 7">M2.11</strain>
    </source>
</reference>
<evidence type="ECO:0000313" key="6">
    <source>
        <dbReference type="EMBL" id="KHD85864.1"/>
    </source>
</evidence>
<dbReference type="EMBL" id="JRUN01000015">
    <property type="protein sequence ID" value="KHD85864.1"/>
    <property type="molecule type" value="Genomic_DNA"/>
</dbReference>
<dbReference type="InterPro" id="IPR000847">
    <property type="entry name" value="LysR_HTH_N"/>
</dbReference>
<keyword evidence="2" id="KW-0805">Transcription regulation</keyword>
<gene>
    <name evidence="6" type="ORF">NG54_06905</name>
</gene>
<dbReference type="InterPro" id="IPR005119">
    <property type="entry name" value="LysR_subst-bd"/>
</dbReference>
<dbReference type="AlphaFoldDB" id="A0A0A6VGW4"/>
<dbReference type="PROSITE" id="PS50931">
    <property type="entry name" value="HTH_LYSR"/>
    <property type="match status" value="1"/>
</dbReference>
<comment type="caution">
    <text evidence="6">The sequence shown here is derived from an EMBL/GenBank/DDBJ whole genome shotgun (WGS) entry which is preliminary data.</text>
</comment>
<evidence type="ECO:0000256" key="1">
    <source>
        <dbReference type="ARBA" id="ARBA00009437"/>
    </source>
</evidence>
<evidence type="ECO:0000256" key="2">
    <source>
        <dbReference type="ARBA" id="ARBA00023015"/>
    </source>
</evidence>
<protein>
    <recommendedName>
        <fullName evidence="5">HTH lysR-type domain-containing protein</fullName>
    </recommendedName>
</protein>
<sequence length="299" mass="34302">MELRQLKTFAVAAEHLNFTKAAKILNFTQPTVSLHIQALEQELNQALFLRIDKKLILTPAGKLLQQYTNELLSTVQKMEQEFLSLSPPKGTITIAAAEAYCTNYLLPITTEYLKRHPKVEIELLSRQTNNVVEGVLNRQYDIGIIAGEMQDSVIANTLLEEEELLFVVSRALYEQFSADQLLTEFPFMRFRTDGYFQHMMDVYIDKLPFIPCQTILVESEKAIKQGIINHKGIGVMASNYVKEELETGELIALRLFEEKIIVKTSLITLEEYLQINTIQSFCEMTKCLWDKIHGWPAYS</sequence>
<dbReference type="GO" id="GO:0003700">
    <property type="term" value="F:DNA-binding transcription factor activity"/>
    <property type="evidence" value="ECO:0007669"/>
    <property type="project" value="InterPro"/>
</dbReference>